<protein>
    <submittedName>
        <fullName evidence="1">Uncharacterized protein</fullName>
    </submittedName>
</protein>
<reference evidence="1 2" key="1">
    <citation type="journal article" date="2014" name="PLoS ONE">
        <title>Isolation and Characterization of vB_ArS-ArV2 - First Arthrobacter sp. Infecting Bacteriophage with Completely Sequenced Genome.</title>
        <authorList>
            <person name="Simoliunas E."/>
            <person name="Kaliniene L."/>
            <person name="Stasilo M."/>
            <person name="Truncaite L."/>
            <person name="Zajanckauskaite A."/>
            <person name="Staniulis J."/>
            <person name="Nainys J."/>
            <person name="Kaupinis A."/>
            <person name="Valius M."/>
            <person name="Meskys R."/>
        </authorList>
    </citation>
    <scope>NUCLEOTIDE SEQUENCE [LARGE SCALE GENOMIC DNA]</scope>
</reference>
<organism evidence="1 2">
    <name type="scientific">Arthrobacter phage vB_ArS-ArV2</name>
    <dbReference type="NCBI Taxonomy" id="1414742"/>
    <lineage>
        <taxon>Viruses</taxon>
        <taxon>Duplodnaviria</taxon>
        <taxon>Heunggongvirae</taxon>
        <taxon>Uroviricota</taxon>
        <taxon>Caudoviricetes</taxon>
        <taxon>Arvduovirus</taxon>
        <taxon>Arvduovirus ArV2</taxon>
    </lineage>
</organism>
<keyword evidence="2" id="KW-1185">Reference proteome</keyword>
<evidence type="ECO:0000313" key="1">
    <source>
        <dbReference type="EMBL" id="AHB31653.1"/>
    </source>
</evidence>
<dbReference type="GeneID" id="17776904"/>
<name>V5R915_9CAUD</name>
<dbReference type="Proteomes" id="UP000018644">
    <property type="component" value="Segment"/>
</dbReference>
<dbReference type="EMBL" id="KF692088">
    <property type="protein sequence ID" value="AHB31653.1"/>
    <property type="molecule type" value="Genomic_DNA"/>
</dbReference>
<dbReference type="RefSeq" id="YP_008857913.1">
    <property type="nucleotide sequence ID" value="NC_022972.2"/>
</dbReference>
<proteinExistence type="predicted"/>
<accession>V5R915</accession>
<gene>
    <name evidence="1" type="ORF">ArV2_gp42</name>
</gene>
<evidence type="ECO:0000313" key="2">
    <source>
        <dbReference type="Proteomes" id="UP000018644"/>
    </source>
</evidence>
<sequence length="42" mass="4718">MKPEAWQARCLREYIDQLTVAVRMLEFQAGYSSGVTEAQVAA</sequence>
<dbReference type="KEGG" id="vg:17776904"/>